<dbReference type="RefSeq" id="WP_185032765.1">
    <property type="nucleotide sequence ID" value="NZ_JACHMQ010000001.1"/>
</dbReference>
<dbReference type="Proteomes" id="UP000546324">
    <property type="component" value="Unassembled WGS sequence"/>
</dbReference>
<keyword evidence="1" id="KW-1133">Transmembrane helix</keyword>
<name>A0A7X0L390_9ACTN</name>
<feature type="transmembrane region" description="Helical" evidence="1">
    <location>
        <begin position="94"/>
        <end position="113"/>
    </location>
</feature>
<organism evidence="2 3">
    <name type="scientific">Actinomadura coerulea</name>
    <dbReference type="NCBI Taxonomy" id="46159"/>
    <lineage>
        <taxon>Bacteria</taxon>
        <taxon>Bacillati</taxon>
        <taxon>Actinomycetota</taxon>
        <taxon>Actinomycetes</taxon>
        <taxon>Streptosporangiales</taxon>
        <taxon>Thermomonosporaceae</taxon>
        <taxon>Actinomadura</taxon>
    </lineage>
</organism>
<gene>
    <name evidence="2" type="ORF">BKA00_007236</name>
</gene>
<keyword evidence="1" id="KW-0812">Transmembrane</keyword>
<evidence type="ECO:0000256" key="1">
    <source>
        <dbReference type="SAM" id="Phobius"/>
    </source>
</evidence>
<accession>A0A7X0L390</accession>
<keyword evidence="1" id="KW-0472">Membrane</keyword>
<sequence>MTIENTAGVSRKRSGWRVAAAIALALLLPATVLSWICVLATPEYGRCLTYGEQCDPASDVLMTIAWWSFWGSAAAGVTALLLRPSWTATARIRPILVVGQTALALATQATVLANG</sequence>
<evidence type="ECO:0000313" key="3">
    <source>
        <dbReference type="Proteomes" id="UP000546324"/>
    </source>
</evidence>
<proteinExistence type="predicted"/>
<reference evidence="2 3" key="1">
    <citation type="submission" date="2020-08" db="EMBL/GenBank/DDBJ databases">
        <title>Sequencing the genomes of 1000 actinobacteria strains.</title>
        <authorList>
            <person name="Klenk H.-P."/>
        </authorList>
    </citation>
    <scope>NUCLEOTIDE SEQUENCE [LARGE SCALE GENOMIC DNA]</scope>
    <source>
        <strain evidence="2 3">DSM 43675</strain>
    </source>
</reference>
<dbReference type="AlphaFoldDB" id="A0A7X0L390"/>
<evidence type="ECO:0000313" key="2">
    <source>
        <dbReference type="EMBL" id="MBB6400322.1"/>
    </source>
</evidence>
<comment type="caution">
    <text evidence="2">The sequence shown here is derived from an EMBL/GenBank/DDBJ whole genome shotgun (WGS) entry which is preliminary data.</text>
</comment>
<feature type="transmembrane region" description="Helical" evidence="1">
    <location>
        <begin position="64"/>
        <end position="82"/>
    </location>
</feature>
<protein>
    <submittedName>
        <fullName evidence="2">Uncharacterized protein</fullName>
    </submittedName>
</protein>
<keyword evidence="3" id="KW-1185">Reference proteome</keyword>
<dbReference type="EMBL" id="JACHMQ010000001">
    <property type="protein sequence ID" value="MBB6400322.1"/>
    <property type="molecule type" value="Genomic_DNA"/>
</dbReference>